<evidence type="ECO:0000256" key="14">
    <source>
        <dbReference type="ARBA" id="ARBA00042456"/>
    </source>
</evidence>
<comment type="catalytic activity">
    <reaction evidence="18">
        <text>L-seryl-[protein] + ATP = O-phospho-L-seryl-[protein] + ADP + H(+)</text>
        <dbReference type="Rhea" id="RHEA:17989"/>
        <dbReference type="Rhea" id="RHEA-COMP:9863"/>
        <dbReference type="Rhea" id="RHEA-COMP:11604"/>
        <dbReference type="ChEBI" id="CHEBI:15378"/>
        <dbReference type="ChEBI" id="CHEBI:29999"/>
        <dbReference type="ChEBI" id="CHEBI:30616"/>
        <dbReference type="ChEBI" id="CHEBI:83421"/>
        <dbReference type="ChEBI" id="CHEBI:456216"/>
        <dbReference type="EC" id="2.7.11.1"/>
    </reaction>
    <physiologicalReaction direction="left-to-right" evidence="18">
        <dbReference type="Rhea" id="RHEA:17990"/>
    </physiologicalReaction>
</comment>
<evidence type="ECO:0000256" key="21">
    <source>
        <dbReference type="SAM" id="MobiDB-lite"/>
    </source>
</evidence>
<dbReference type="OMA" id="RECMWEE"/>
<proteinExistence type="inferred from homology"/>
<keyword evidence="3" id="KW-0597">Phosphoprotein</keyword>
<keyword evidence="8 19" id="KW-0067">ATP-binding</keyword>
<evidence type="ECO:0000256" key="19">
    <source>
        <dbReference type="PROSITE-ProRule" id="PRU10141"/>
    </source>
</evidence>
<evidence type="ECO:0000256" key="7">
    <source>
        <dbReference type="ARBA" id="ARBA00022777"/>
    </source>
</evidence>
<dbReference type="InterPro" id="IPR000719">
    <property type="entry name" value="Prot_kinase_dom"/>
</dbReference>
<dbReference type="GO" id="GO:0005737">
    <property type="term" value="C:cytoplasm"/>
    <property type="evidence" value="ECO:0007669"/>
    <property type="project" value="TreeGrafter"/>
</dbReference>
<dbReference type="PANTHER" id="PTHR11042:SF160">
    <property type="entry name" value="EUKARYOTIC TRANSLATION INITIATION FACTOR 2-ALPHA KINASE 1"/>
    <property type="match status" value="1"/>
</dbReference>
<evidence type="ECO:0000256" key="17">
    <source>
        <dbReference type="ARBA" id="ARBA00048659"/>
    </source>
</evidence>
<dbReference type="PANTHER" id="PTHR11042">
    <property type="entry name" value="EUKARYOTIC TRANSLATION INITIATION FACTOR 2-ALPHA KINASE EIF2-ALPHA KINASE -RELATED"/>
    <property type="match status" value="1"/>
</dbReference>
<dbReference type="SUPFAM" id="SSF56112">
    <property type="entry name" value="Protein kinase-like (PK-like)"/>
    <property type="match status" value="1"/>
</dbReference>
<dbReference type="AlphaFoldDB" id="A0A8W8KCT4"/>
<feature type="compositionally biased region" description="Basic and acidic residues" evidence="21">
    <location>
        <begin position="43"/>
        <end position="52"/>
    </location>
</feature>
<dbReference type="OrthoDB" id="1405469at2759"/>
<keyword evidence="2" id="KW-0723">Serine/threonine-protein kinase</keyword>
<keyword evidence="5" id="KW-0677">Repeat</keyword>
<feature type="binding site" evidence="19">
    <location>
        <position position="218"/>
    </location>
    <ligand>
        <name>ATP</name>
        <dbReference type="ChEBI" id="CHEBI:30616"/>
    </ligand>
</feature>
<dbReference type="InterPro" id="IPR017441">
    <property type="entry name" value="Protein_kinase_ATP_BS"/>
</dbReference>
<evidence type="ECO:0000256" key="12">
    <source>
        <dbReference type="ARBA" id="ARBA00037982"/>
    </source>
</evidence>
<name>A0A8W8KCT4_MAGGI</name>
<keyword evidence="6 19" id="KW-0547">Nucleotide-binding</keyword>
<dbReference type="GO" id="GO:0005524">
    <property type="term" value="F:ATP binding"/>
    <property type="evidence" value="ECO:0007669"/>
    <property type="project" value="UniProtKB-UniRule"/>
</dbReference>
<comment type="similarity">
    <text evidence="12">Belongs to the protein kinase superfamily. Ser/Thr protein kinase family. GCN2 subfamily.</text>
</comment>
<dbReference type="Pfam" id="PF00069">
    <property type="entry name" value="Pkinase"/>
    <property type="match status" value="2"/>
</dbReference>
<evidence type="ECO:0000256" key="13">
    <source>
        <dbReference type="ARBA" id="ARBA00040433"/>
    </source>
</evidence>
<comment type="subunit">
    <text evidence="16">Synthesized in an inactive form that binds to the N-terminal domain of CDC37. Has to be associated with a multiprotein complex containing Hsp90, CDC37 and PPP5C for maturation and activation by autophosphorylation. The phosphatase PPP5C modulates this activation. Homodimer; homodimerizes in presence of heme, forming a disulfide-linked inactive homodimer. Interacts with DELE1; binds both to full-length DELE1 and processed form of DELE1 (S-DELE1) in response to stress, leading to activate its protein kinase activity and trigger the integrated stress response (ISR).</text>
</comment>
<evidence type="ECO:0000256" key="20">
    <source>
        <dbReference type="SAM" id="Coils"/>
    </source>
</evidence>
<dbReference type="GO" id="GO:0004694">
    <property type="term" value="F:eukaryotic translation initiation factor 2alpha kinase activity"/>
    <property type="evidence" value="ECO:0007669"/>
    <property type="project" value="TreeGrafter"/>
</dbReference>
<dbReference type="PROSITE" id="PS50011">
    <property type="entry name" value="PROTEIN_KINASE_DOM"/>
    <property type="match status" value="1"/>
</dbReference>
<protein>
    <recommendedName>
        <fullName evidence="13">Eukaryotic translation initiation factor 2-alpha kinase 1</fullName>
        <ecNumber evidence="1">2.7.11.1</ecNumber>
    </recommendedName>
    <alternativeName>
        <fullName evidence="15">Heme-regulated eukaryotic initiation factor eIF-2-alpha kinase</fullName>
    </alternativeName>
    <alternativeName>
        <fullName evidence="14">Hemin-sensitive initiation factor 2-alpha kinase</fullName>
    </alternativeName>
</protein>
<evidence type="ECO:0000256" key="2">
    <source>
        <dbReference type="ARBA" id="ARBA00022527"/>
    </source>
</evidence>
<dbReference type="InterPro" id="IPR050339">
    <property type="entry name" value="CC_SR_Kinase"/>
</dbReference>
<feature type="region of interest" description="Disordered" evidence="21">
    <location>
        <begin position="1"/>
        <end position="69"/>
    </location>
</feature>
<keyword evidence="20" id="KW-0175">Coiled coil</keyword>
<keyword evidence="7" id="KW-0418">Kinase</keyword>
<dbReference type="InterPro" id="IPR054521">
    <property type="entry name" value="HRI2_3H"/>
</dbReference>
<evidence type="ECO:0000256" key="4">
    <source>
        <dbReference type="ARBA" id="ARBA00022679"/>
    </source>
</evidence>
<dbReference type="Gene3D" id="1.10.510.10">
    <property type="entry name" value="Transferase(Phosphotransferase) domain 1"/>
    <property type="match status" value="1"/>
</dbReference>
<dbReference type="InterPro" id="IPR008271">
    <property type="entry name" value="Ser/Thr_kinase_AS"/>
</dbReference>
<accession>A0A8W8KCT4</accession>
<dbReference type="GO" id="GO:0005634">
    <property type="term" value="C:nucleus"/>
    <property type="evidence" value="ECO:0007669"/>
    <property type="project" value="TreeGrafter"/>
</dbReference>
<feature type="compositionally biased region" description="Basic residues" evidence="21">
    <location>
        <begin position="1"/>
        <end position="10"/>
    </location>
</feature>
<evidence type="ECO:0000256" key="6">
    <source>
        <dbReference type="ARBA" id="ARBA00022741"/>
    </source>
</evidence>
<evidence type="ECO:0000256" key="5">
    <source>
        <dbReference type="ARBA" id="ARBA00022737"/>
    </source>
</evidence>
<dbReference type="InterPro" id="IPR011009">
    <property type="entry name" value="Kinase-like_dom_sf"/>
</dbReference>
<dbReference type="PROSITE" id="PS00107">
    <property type="entry name" value="PROTEIN_KINASE_ATP"/>
    <property type="match status" value="1"/>
</dbReference>
<dbReference type="Proteomes" id="UP000005408">
    <property type="component" value="Unassembled WGS sequence"/>
</dbReference>
<dbReference type="EC" id="2.7.11.1" evidence="1"/>
<dbReference type="EnsemblMetazoa" id="G22944.3">
    <property type="protein sequence ID" value="G22944.3:cds"/>
    <property type="gene ID" value="G22944"/>
</dbReference>
<dbReference type="CDD" id="cd13996">
    <property type="entry name" value="STKc_EIF2AK"/>
    <property type="match status" value="1"/>
</dbReference>
<evidence type="ECO:0000256" key="3">
    <source>
        <dbReference type="ARBA" id="ARBA00022553"/>
    </source>
</evidence>
<evidence type="ECO:0000256" key="8">
    <source>
        <dbReference type="ARBA" id="ARBA00022840"/>
    </source>
</evidence>
<evidence type="ECO:0000313" key="23">
    <source>
        <dbReference type="EnsemblMetazoa" id="G22944.3:cds"/>
    </source>
</evidence>
<dbReference type="SMART" id="SM00220">
    <property type="entry name" value="S_TKc"/>
    <property type="match status" value="1"/>
</dbReference>
<comment type="catalytic activity">
    <reaction evidence="17">
        <text>L-threonyl-[protein] + ATP = O-phospho-L-threonyl-[protein] + ADP + H(+)</text>
        <dbReference type="Rhea" id="RHEA:46608"/>
        <dbReference type="Rhea" id="RHEA-COMP:11060"/>
        <dbReference type="Rhea" id="RHEA-COMP:11605"/>
        <dbReference type="ChEBI" id="CHEBI:15378"/>
        <dbReference type="ChEBI" id="CHEBI:30013"/>
        <dbReference type="ChEBI" id="CHEBI:30616"/>
        <dbReference type="ChEBI" id="CHEBI:61977"/>
        <dbReference type="ChEBI" id="CHEBI:456216"/>
        <dbReference type="EC" id="2.7.11.1"/>
    </reaction>
    <physiologicalReaction direction="left-to-right" evidence="17">
        <dbReference type="Rhea" id="RHEA:46609"/>
    </physiologicalReaction>
</comment>
<keyword evidence="4" id="KW-0808">Transferase</keyword>
<evidence type="ECO:0000259" key="22">
    <source>
        <dbReference type="PROSITE" id="PS50011"/>
    </source>
</evidence>
<evidence type="ECO:0000256" key="18">
    <source>
        <dbReference type="ARBA" id="ARBA00048977"/>
    </source>
</evidence>
<feature type="domain" description="Protein kinase" evidence="22">
    <location>
        <begin position="188"/>
        <end position="643"/>
    </location>
</feature>
<keyword evidence="24" id="KW-1185">Reference proteome</keyword>
<keyword evidence="11" id="KW-0652">Protein synthesis inhibitor</keyword>
<keyword evidence="9" id="KW-0832">Ubl conjugation</keyword>
<evidence type="ECO:0000256" key="15">
    <source>
        <dbReference type="ARBA" id="ARBA00042914"/>
    </source>
</evidence>
<evidence type="ECO:0000256" key="11">
    <source>
        <dbReference type="ARBA" id="ARBA00023193"/>
    </source>
</evidence>
<reference evidence="23" key="1">
    <citation type="submission" date="2022-08" db="UniProtKB">
        <authorList>
            <consortium name="EnsemblMetazoa"/>
        </authorList>
    </citation>
    <scope>IDENTIFICATION</scope>
    <source>
        <strain evidence="23">05x7-T-G4-1.051#20</strain>
    </source>
</reference>
<evidence type="ECO:0000256" key="16">
    <source>
        <dbReference type="ARBA" id="ARBA00046654"/>
    </source>
</evidence>
<feature type="compositionally biased region" description="Polar residues" evidence="21">
    <location>
        <begin position="17"/>
        <end position="32"/>
    </location>
</feature>
<feature type="coiled-coil region" evidence="20">
    <location>
        <begin position="650"/>
        <end position="684"/>
    </location>
</feature>
<evidence type="ECO:0000256" key="10">
    <source>
        <dbReference type="ARBA" id="ARBA00023157"/>
    </source>
</evidence>
<dbReference type="GO" id="GO:0017148">
    <property type="term" value="P:negative regulation of translation"/>
    <property type="evidence" value="ECO:0007669"/>
    <property type="project" value="UniProtKB-KW"/>
</dbReference>
<organism evidence="23 24">
    <name type="scientific">Magallana gigas</name>
    <name type="common">Pacific oyster</name>
    <name type="synonym">Crassostrea gigas</name>
    <dbReference type="NCBI Taxonomy" id="29159"/>
    <lineage>
        <taxon>Eukaryota</taxon>
        <taxon>Metazoa</taxon>
        <taxon>Spiralia</taxon>
        <taxon>Lophotrochozoa</taxon>
        <taxon>Mollusca</taxon>
        <taxon>Bivalvia</taxon>
        <taxon>Autobranchia</taxon>
        <taxon>Pteriomorphia</taxon>
        <taxon>Ostreida</taxon>
        <taxon>Ostreoidea</taxon>
        <taxon>Ostreidae</taxon>
        <taxon>Magallana</taxon>
    </lineage>
</organism>
<dbReference type="EnsemblMetazoa" id="G22944.1">
    <property type="protein sequence ID" value="G22944.1:cds"/>
    <property type="gene ID" value="G22944"/>
</dbReference>
<sequence length="694" mass="79445">MEKMKNKRSPPSRPRLPTQSMFKLRNGTSHSSLRIGEYDQEPDSLHSERDISSEDSPPEKPVNGKHTSILPSQVPSHLLMISILEHLCQMYAQDAEQGKKLFQAITEQLVKHHYVAPPTVLDEMKNIRSQYRFFMNNMMKAAMLKISQTPALPSSGSTCSLPGLRHQISFVSADEMLQMQTSRYNSEFTEICKIGKGGFGAVYKARHNLDGRMYAIKKIKFRHSKPEVWMRVLREVKALASLQHGNIVGYNAAWLEYATNFGAECGDRTPSSGADLSFQPKSKETDDSVVFASMDTGEGINLVVQNSVSVSTSYNPSFRGLHVEELDASESEGVCKACLLDERSQEEEGGPPTGLVKKPPKHSCAKKFFDTEFTGTYSSLQATGTVDRGRAWEVVDTNGVFWNRQLRVKRSISYDHMPFPVEKDEKNENFDFSVSLYIQMELCSLTLKDWLQQRNQKCTDQKDLEDYSIYNMKIFKQILKGVYFIHSNGLIHRDLKPRNIFLHEPELRVKIGDFGLAKDDLVKESDDILLTPSPVDLYDEFVWEKHTSGVGTSTYAAPEQLEGTLYNYKSDVYSLGVILFEMFHTFQTEMEKFHCMDKLRKNKELDQEFLQSWSLHADFVRRMTSTLPGERPSVREILDSELVLTKDQIIQNLRKTHKDKDDEIQRLKAEIEERDRQLNKIRNKLGNVPNLCDR</sequence>
<evidence type="ECO:0000313" key="24">
    <source>
        <dbReference type="Proteomes" id="UP000005408"/>
    </source>
</evidence>
<keyword evidence="10" id="KW-1015">Disulfide bond</keyword>
<dbReference type="PROSITE" id="PS00108">
    <property type="entry name" value="PROTEIN_KINASE_ST"/>
    <property type="match status" value="1"/>
</dbReference>
<dbReference type="Pfam" id="PF22949">
    <property type="entry name" value="HRI2_3H"/>
    <property type="match status" value="1"/>
</dbReference>
<dbReference type="Gene3D" id="3.30.200.20">
    <property type="entry name" value="Phosphorylase Kinase, domain 1"/>
    <property type="match status" value="1"/>
</dbReference>
<dbReference type="EnsemblMetazoa" id="G22944.4">
    <property type="protein sequence ID" value="G22944.4:cds"/>
    <property type="gene ID" value="G22944"/>
</dbReference>
<evidence type="ECO:0000256" key="9">
    <source>
        <dbReference type="ARBA" id="ARBA00022843"/>
    </source>
</evidence>
<evidence type="ECO:0000256" key="1">
    <source>
        <dbReference type="ARBA" id="ARBA00012513"/>
    </source>
</evidence>